<dbReference type="Gene3D" id="1.10.10.10">
    <property type="entry name" value="Winged helix-like DNA-binding domain superfamily/Winged helix DNA-binding domain"/>
    <property type="match status" value="1"/>
</dbReference>
<dbReference type="PANTHER" id="PTHR30136:SF24">
    <property type="entry name" value="HTH-TYPE TRANSCRIPTIONAL REPRESSOR ALLR"/>
    <property type="match status" value="1"/>
</dbReference>
<organism evidence="6 7">
    <name type="scientific">Desulfovibrio subterraneus</name>
    <dbReference type="NCBI Taxonomy" id="2718620"/>
    <lineage>
        <taxon>Bacteria</taxon>
        <taxon>Pseudomonadati</taxon>
        <taxon>Thermodesulfobacteriota</taxon>
        <taxon>Desulfovibrionia</taxon>
        <taxon>Desulfovibrionales</taxon>
        <taxon>Desulfovibrionaceae</taxon>
        <taxon>Desulfovibrio</taxon>
    </lineage>
</organism>
<dbReference type="InterPro" id="IPR014757">
    <property type="entry name" value="Tscrpt_reg_IclR_C"/>
</dbReference>
<dbReference type="InterPro" id="IPR036390">
    <property type="entry name" value="WH_DNA-bd_sf"/>
</dbReference>
<evidence type="ECO:0000259" key="5">
    <source>
        <dbReference type="PROSITE" id="PS51078"/>
    </source>
</evidence>
<dbReference type="RefSeq" id="WP_174404457.1">
    <property type="nucleotide sequence ID" value="NZ_BLVO01000012.1"/>
</dbReference>
<keyword evidence="3" id="KW-0804">Transcription</keyword>
<dbReference type="EMBL" id="BLVO01000012">
    <property type="protein sequence ID" value="GFM32782.1"/>
    <property type="molecule type" value="Genomic_DNA"/>
</dbReference>
<dbReference type="SMART" id="SM00346">
    <property type="entry name" value="HTH_ICLR"/>
    <property type="match status" value="1"/>
</dbReference>
<dbReference type="GO" id="GO:0003700">
    <property type="term" value="F:DNA-binding transcription factor activity"/>
    <property type="evidence" value="ECO:0007669"/>
    <property type="project" value="TreeGrafter"/>
</dbReference>
<dbReference type="PROSITE" id="PS51078">
    <property type="entry name" value="ICLR_ED"/>
    <property type="match status" value="1"/>
</dbReference>
<dbReference type="Pfam" id="PF09339">
    <property type="entry name" value="HTH_IclR"/>
    <property type="match status" value="1"/>
</dbReference>
<comment type="caution">
    <text evidence="6">The sequence shown here is derived from an EMBL/GenBank/DDBJ whole genome shotgun (WGS) entry which is preliminary data.</text>
</comment>
<dbReference type="PANTHER" id="PTHR30136">
    <property type="entry name" value="HELIX-TURN-HELIX TRANSCRIPTIONAL REGULATOR, ICLR FAMILY"/>
    <property type="match status" value="1"/>
</dbReference>
<evidence type="ECO:0000256" key="3">
    <source>
        <dbReference type="ARBA" id="ARBA00023163"/>
    </source>
</evidence>
<accession>A0A7J0BHU4</accession>
<dbReference type="GO" id="GO:0003677">
    <property type="term" value="F:DNA binding"/>
    <property type="evidence" value="ECO:0007669"/>
    <property type="project" value="UniProtKB-KW"/>
</dbReference>
<dbReference type="FunFam" id="1.10.10.10:FF:000056">
    <property type="entry name" value="IclR family transcriptional regulator"/>
    <property type="match status" value="1"/>
</dbReference>
<sequence length="255" mass="27575">MSQQSIQRATQVLGLFTFERPSWRVSDVAKALNLAIGTAHGIISALEKADYIEQDPSTKEYHLGLKLLELGALQSATFSLNRKAASPISYLSRHTSTIGRVGVLTNDVVLTTMSTDHQEWHPSSYIGPTVPAFCTGIGRAILAYLPGEQVIAHLARVKLHAYTSKTLTDPVKLRQELAATRERGYSLVYGETLIHLDTIGAPVFGPEGKIVGAVSLSGAPSQFAEGDIVSLAPKLLDAAMEISTHMGYRPQPHFV</sequence>
<dbReference type="SUPFAM" id="SSF55781">
    <property type="entry name" value="GAF domain-like"/>
    <property type="match status" value="1"/>
</dbReference>
<name>A0A7J0BHU4_9BACT</name>
<dbReference type="AlphaFoldDB" id="A0A7J0BHU4"/>
<dbReference type="InterPro" id="IPR005471">
    <property type="entry name" value="Tscrpt_reg_IclR_N"/>
</dbReference>
<evidence type="ECO:0000256" key="2">
    <source>
        <dbReference type="ARBA" id="ARBA00023125"/>
    </source>
</evidence>
<dbReference type="Gene3D" id="3.30.450.40">
    <property type="match status" value="1"/>
</dbReference>
<dbReference type="PROSITE" id="PS51077">
    <property type="entry name" value="HTH_ICLR"/>
    <property type="match status" value="1"/>
</dbReference>
<keyword evidence="7" id="KW-1185">Reference proteome</keyword>
<evidence type="ECO:0000313" key="7">
    <source>
        <dbReference type="Proteomes" id="UP000503840"/>
    </source>
</evidence>
<dbReference type="InterPro" id="IPR050707">
    <property type="entry name" value="HTH_MetabolicPath_Reg"/>
</dbReference>
<reference evidence="6 7" key="1">
    <citation type="submission" date="2020-05" db="EMBL/GenBank/DDBJ databases">
        <title>Draft genome sequence of Desulfovibrio sp. strain HN2T.</title>
        <authorList>
            <person name="Ueno A."/>
            <person name="Tamazawa S."/>
            <person name="Tamamura S."/>
            <person name="Murakami T."/>
            <person name="Kiyama T."/>
            <person name="Inomata H."/>
            <person name="Amano Y."/>
            <person name="Miyakawa K."/>
            <person name="Tamaki H."/>
            <person name="Naganuma T."/>
            <person name="Kaneko K."/>
        </authorList>
    </citation>
    <scope>NUCLEOTIDE SEQUENCE [LARGE SCALE GENOMIC DNA]</scope>
    <source>
        <strain evidence="6 7">HN2</strain>
    </source>
</reference>
<feature type="domain" description="IclR-ED" evidence="5">
    <location>
        <begin position="66"/>
        <end position="248"/>
    </location>
</feature>
<dbReference type="GO" id="GO:0045892">
    <property type="term" value="P:negative regulation of DNA-templated transcription"/>
    <property type="evidence" value="ECO:0007669"/>
    <property type="project" value="TreeGrafter"/>
</dbReference>
<dbReference type="InterPro" id="IPR036388">
    <property type="entry name" value="WH-like_DNA-bd_sf"/>
</dbReference>
<feature type="domain" description="HTH iclR-type" evidence="4">
    <location>
        <begin position="3"/>
        <end position="65"/>
    </location>
</feature>
<evidence type="ECO:0000256" key="1">
    <source>
        <dbReference type="ARBA" id="ARBA00023015"/>
    </source>
</evidence>
<gene>
    <name evidence="6" type="ORF">DSM101010T_11470</name>
</gene>
<proteinExistence type="predicted"/>
<dbReference type="SUPFAM" id="SSF46785">
    <property type="entry name" value="Winged helix' DNA-binding domain"/>
    <property type="match status" value="1"/>
</dbReference>
<evidence type="ECO:0000259" key="4">
    <source>
        <dbReference type="PROSITE" id="PS51077"/>
    </source>
</evidence>
<dbReference type="Proteomes" id="UP000503840">
    <property type="component" value="Unassembled WGS sequence"/>
</dbReference>
<keyword evidence="2" id="KW-0238">DNA-binding</keyword>
<dbReference type="Pfam" id="PF01614">
    <property type="entry name" value="IclR_C"/>
    <property type="match status" value="1"/>
</dbReference>
<dbReference type="InterPro" id="IPR029016">
    <property type="entry name" value="GAF-like_dom_sf"/>
</dbReference>
<keyword evidence="1" id="KW-0805">Transcription regulation</keyword>
<evidence type="ECO:0000313" key="6">
    <source>
        <dbReference type="EMBL" id="GFM32782.1"/>
    </source>
</evidence>
<protein>
    <submittedName>
        <fullName evidence="6">IclR family transcriptional regulator</fullName>
    </submittedName>
</protein>